<dbReference type="Pfam" id="PF02219">
    <property type="entry name" value="MTHFR"/>
    <property type="match status" value="1"/>
</dbReference>
<protein>
    <recommendedName>
        <fullName evidence="12">Methylenetetrahydrofolate reductase</fullName>
        <ecNumber evidence="12">1.5.1.54</ecNumber>
    </recommendedName>
</protein>
<evidence type="ECO:0000256" key="1">
    <source>
        <dbReference type="ARBA" id="ARBA00001974"/>
    </source>
</evidence>
<evidence type="ECO:0000313" key="13">
    <source>
        <dbReference type="EMBL" id="MBL6449054.1"/>
    </source>
</evidence>
<keyword evidence="7 12" id="KW-0560">Oxidoreductase</keyword>
<evidence type="ECO:0000256" key="12">
    <source>
        <dbReference type="RuleBase" id="RU003862"/>
    </source>
</evidence>
<dbReference type="GO" id="GO:0035999">
    <property type="term" value="P:tetrahydrofolate interconversion"/>
    <property type="evidence" value="ECO:0007669"/>
    <property type="project" value="TreeGrafter"/>
</dbReference>
<keyword evidence="8" id="KW-0520">NAD</keyword>
<dbReference type="InterPro" id="IPR029041">
    <property type="entry name" value="FAD-linked_oxidoreductase-like"/>
</dbReference>
<comment type="caution">
    <text evidence="13">The sequence shown here is derived from an EMBL/GenBank/DDBJ whole genome shotgun (WGS) entry which is preliminary data.</text>
</comment>
<evidence type="ECO:0000256" key="6">
    <source>
        <dbReference type="ARBA" id="ARBA00022827"/>
    </source>
</evidence>
<dbReference type="CDD" id="cd00537">
    <property type="entry name" value="MTHFR"/>
    <property type="match status" value="1"/>
</dbReference>
<comment type="similarity">
    <text evidence="3 12">Belongs to the methylenetetrahydrofolate reductase family.</text>
</comment>
<dbReference type="GO" id="GO:0071949">
    <property type="term" value="F:FAD binding"/>
    <property type="evidence" value="ECO:0007669"/>
    <property type="project" value="TreeGrafter"/>
</dbReference>
<proteinExistence type="inferred from homology"/>
<dbReference type="FunFam" id="3.20.20.220:FF:000015">
    <property type="entry name" value="Methylenetetrahydrofolate reductase"/>
    <property type="match status" value="1"/>
</dbReference>
<comment type="pathway">
    <text evidence="10">Amino-acid biosynthesis; L-methionine biosynthesis via de novo pathway.</text>
</comment>
<dbReference type="AlphaFoldDB" id="A0A937FZS7"/>
<reference evidence="13" key="1">
    <citation type="submission" date="2021-01" db="EMBL/GenBank/DDBJ databases">
        <title>Fulvivirga kasyanovii gen. nov., sp nov., a novel member of the phylum Bacteroidetes isolated from seawater in a mussel farm.</title>
        <authorList>
            <person name="Zhao L.-H."/>
            <person name="Wang Z.-J."/>
        </authorList>
    </citation>
    <scope>NUCLEOTIDE SEQUENCE</scope>
    <source>
        <strain evidence="13">29W222</strain>
    </source>
</reference>
<dbReference type="RefSeq" id="WP_202858587.1">
    <property type="nucleotide sequence ID" value="NZ_JAEUGD010000066.1"/>
</dbReference>
<dbReference type="GO" id="GO:0106312">
    <property type="term" value="F:methylenetetrahydrofolate reductase (NADH) activity"/>
    <property type="evidence" value="ECO:0007669"/>
    <property type="project" value="UniProtKB-EC"/>
</dbReference>
<keyword evidence="4" id="KW-0028">Amino-acid biosynthesis</keyword>
<dbReference type="GO" id="GO:0009086">
    <property type="term" value="P:methionine biosynthetic process"/>
    <property type="evidence" value="ECO:0007669"/>
    <property type="project" value="UniProtKB-KW"/>
</dbReference>
<evidence type="ECO:0000256" key="10">
    <source>
        <dbReference type="ARBA" id="ARBA00034478"/>
    </source>
</evidence>
<evidence type="ECO:0000256" key="9">
    <source>
        <dbReference type="ARBA" id="ARBA00023167"/>
    </source>
</evidence>
<dbReference type="SUPFAM" id="SSF51730">
    <property type="entry name" value="FAD-linked oxidoreductase"/>
    <property type="match status" value="1"/>
</dbReference>
<keyword evidence="6 12" id="KW-0274">FAD</keyword>
<evidence type="ECO:0000256" key="7">
    <source>
        <dbReference type="ARBA" id="ARBA00023002"/>
    </source>
</evidence>
<evidence type="ECO:0000256" key="8">
    <source>
        <dbReference type="ARBA" id="ARBA00023027"/>
    </source>
</evidence>
<evidence type="ECO:0000256" key="11">
    <source>
        <dbReference type="ARBA" id="ARBA00048628"/>
    </source>
</evidence>
<dbReference type="EMBL" id="JAEUGD010000066">
    <property type="protein sequence ID" value="MBL6449054.1"/>
    <property type="molecule type" value="Genomic_DNA"/>
</dbReference>
<evidence type="ECO:0000256" key="3">
    <source>
        <dbReference type="ARBA" id="ARBA00006743"/>
    </source>
</evidence>
<gene>
    <name evidence="13" type="primary">metF</name>
    <name evidence="13" type="ORF">JMN32_22270</name>
</gene>
<organism evidence="13 14">
    <name type="scientific">Fulvivirga marina</name>
    <dbReference type="NCBI Taxonomy" id="2494733"/>
    <lineage>
        <taxon>Bacteria</taxon>
        <taxon>Pseudomonadati</taxon>
        <taxon>Bacteroidota</taxon>
        <taxon>Cytophagia</taxon>
        <taxon>Cytophagales</taxon>
        <taxon>Fulvivirgaceae</taxon>
        <taxon>Fulvivirga</taxon>
    </lineage>
</organism>
<sequence>MKITEHLSKSKKTLFSFEILPPLKGENIDNLYNHIDPLMEFNPPFIDVTYHREEFVYKKRENGLLEKKSIRKRPGTVGMCAAIKNKYNVDTVPHIICGGFNKEETENALIDLNFLGIDNVLLLQGDAIKSESVFIAEPGGHKYASELLEQVVNMNKGKYLDEDLLNANPTDFCIGVAGYPEKHFAAPNLKTDMKYLKMKVDMGADYIVTQMFFDNKKYFDFVAKCREMGINVPIIPGLKPLTTKRQLNVLPRIFYIDLPEELADAVDKCKDDKQVRQVGIEWTIKQSKELVKFGVPVLHYYSMGKSNSVLNIAKELF</sequence>
<evidence type="ECO:0000256" key="4">
    <source>
        <dbReference type="ARBA" id="ARBA00022605"/>
    </source>
</evidence>
<dbReference type="GO" id="GO:0005829">
    <property type="term" value="C:cytosol"/>
    <property type="evidence" value="ECO:0007669"/>
    <property type="project" value="InterPro"/>
</dbReference>
<dbReference type="NCBIfam" id="TIGR00676">
    <property type="entry name" value="fadh2"/>
    <property type="match status" value="1"/>
</dbReference>
<dbReference type="InterPro" id="IPR004620">
    <property type="entry name" value="MTHF_reductase_bac"/>
</dbReference>
<dbReference type="EC" id="1.5.1.54" evidence="12"/>
<evidence type="ECO:0000256" key="5">
    <source>
        <dbReference type="ARBA" id="ARBA00022630"/>
    </source>
</evidence>
<evidence type="ECO:0000313" key="14">
    <source>
        <dbReference type="Proteomes" id="UP000614216"/>
    </source>
</evidence>
<dbReference type="Gene3D" id="3.20.20.220">
    <property type="match status" value="1"/>
</dbReference>
<keyword evidence="14" id="KW-1185">Reference proteome</keyword>
<comment type="catalytic activity">
    <reaction evidence="11">
        <text>(6S)-5-methyl-5,6,7,8-tetrahydrofolate + NAD(+) = (6R)-5,10-methylene-5,6,7,8-tetrahydrofolate + NADH + H(+)</text>
        <dbReference type="Rhea" id="RHEA:19821"/>
        <dbReference type="ChEBI" id="CHEBI:15378"/>
        <dbReference type="ChEBI" id="CHEBI:15636"/>
        <dbReference type="ChEBI" id="CHEBI:18608"/>
        <dbReference type="ChEBI" id="CHEBI:57540"/>
        <dbReference type="ChEBI" id="CHEBI:57945"/>
        <dbReference type="EC" id="1.5.1.54"/>
    </reaction>
    <physiologicalReaction direction="right-to-left" evidence="11">
        <dbReference type="Rhea" id="RHEA:19823"/>
    </physiologicalReaction>
</comment>
<dbReference type="PANTHER" id="PTHR45754:SF3">
    <property type="entry name" value="METHYLENETETRAHYDROFOLATE REDUCTASE (NADPH)"/>
    <property type="match status" value="1"/>
</dbReference>
<dbReference type="Proteomes" id="UP000614216">
    <property type="component" value="Unassembled WGS sequence"/>
</dbReference>
<name>A0A937FZS7_9BACT</name>
<evidence type="ECO:0000256" key="2">
    <source>
        <dbReference type="ARBA" id="ARBA00004777"/>
    </source>
</evidence>
<accession>A0A937FZS7</accession>
<dbReference type="InterPro" id="IPR003171">
    <property type="entry name" value="Mehydrof_redctse-like"/>
</dbReference>
<keyword evidence="9" id="KW-0486">Methionine biosynthesis</keyword>
<comment type="pathway">
    <text evidence="2 12">One-carbon metabolism; tetrahydrofolate interconversion.</text>
</comment>
<dbReference type="PANTHER" id="PTHR45754">
    <property type="entry name" value="METHYLENETETRAHYDROFOLATE REDUCTASE"/>
    <property type="match status" value="1"/>
</dbReference>
<comment type="cofactor">
    <cofactor evidence="1 12">
        <name>FAD</name>
        <dbReference type="ChEBI" id="CHEBI:57692"/>
    </cofactor>
</comment>
<keyword evidence="5 12" id="KW-0285">Flavoprotein</keyword>